<gene>
    <name evidence="10" type="ORF">SAMN04489730_6327</name>
</gene>
<feature type="transmembrane region" description="Helical" evidence="9">
    <location>
        <begin position="38"/>
        <end position="55"/>
    </location>
</feature>
<dbReference type="EMBL" id="FPJG01000006">
    <property type="protein sequence ID" value="SFW86204.1"/>
    <property type="molecule type" value="Genomic_DNA"/>
</dbReference>
<comment type="subcellular location">
    <subcellularLocation>
        <location evidence="1">Cell membrane</location>
        <topology evidence="1">Multi-pass membrane protein</topology>
    </subcellularLocation>
</comment>
<evidence type="ECO:0000256" key="9">
    <source>
        <dbReference type="SAM" id="Phobius"/>
    </source>
</evidence>
<dbReference type="GO" id="GO:0055085">
    <property type="term" value="P:transmembrane transport"/>
    <property type="evidence" value="ECO:0007669"/>
    <property type="project" value="TreeGrafter"/>
</dbReference>
<dbReference type="STRING" id="546364.SAMN04489730_6327"/>
<keyword evidence="7 9" id="KW-0472">Membrane</keyword>
<keyword evidence="4" id="KW-1003">Cell membrane</keyword>
<feature type="transmembrane region" description="Helical" evidence="9">
    <location>
        <begin position="227"/>
        <end position="253"/>
    </location>
</feature>
<keyword evidence="5 9" id="KW-0812">Transmembrane</keyword>
<evidence type="ECO:0000256" key="1">
    <source>
        <dbReference type="ARBA" id="ARBA00004651"/>
    </source>
</evidence>
<feature type="transmembrane region" description="Helical" evidence="9">
    <location>
        <begin position="186"/>
        <end position="206"/>
    </location>
</feature>
<evidence type="ECO:0000313" key="11">
    <source>
        <dbReference type="Proteomes" id="UP000182740"/>
    </source>
</evidence>
<dbReference type="PANTHER" id="PTHR21716:SF53">
    <property type="entry name" value="PERMEASE PERM-RELATED"/>
    <property type="match status" value="1"/>
</dbReference>
<feature type="transmembrane region" description="Helical" evidence="9">
    <location>
        <begin position="330"/>
        <end position="358"/>
    </location>
</feature>
<keyword evidence="11" id="KW-1185">Reference proteome</keyword>
<dbReference type="OrthoDB" id="9784366at2"/>
<dbReference type="InterPro" id="IPR002549">
    <property type="entry name" value="AI-2E-like"/>
</dbReference>
<evidence type="ECO:0000256" key="8">
    <source>
        <dbReference type="SAM" id="MobiDB-lite"/>
    </source>
</evidence>
<evidence type="ECO:0000256" key="6">
    <source>
        <dbReference type="ARBA" id="ARBA00022989"/>
    </source>
</evidence>
<feature type="transmembrane region" description="Helical" evidence="9">
    <location>
        <begin position="61"/>
        <end position="80"/>
    </location>
</feature>
<reference evidence="11" key="1">
    <citation type="submission" date="2016-11" db="EMBL/GenBank/DDBJ databases">
        <authorList>
            <person name="Varghese N."/>
            <person name="Submissions S."/>
        </authorList>
    </citation>
    <scope>NUCLEOTIDE SEQUENCE [LARGE SCALE GENOMIC DNA]</scope>
    <source>
        <strain evidence="11">DSM 44671</strain>
    </source>
</reference>
<evidence type="ECO:0000256" key="5">
    <source>
        <dbReference type="ARBA" id="ARBA00022692"/>
    </source>
</evidence>
<evidence type="ECO:0000256" key="4">
    <source>
        <dbReference type="ARBA" id="ARBA00022475"/>
    </source>
</evidence>
<evidence type="ECO:0000256" key="2">
    <source>
        <dbReference type="ARBA" id="ARBA00009773"/>
    </source>
</evidence>
<name>A0A1K1SPQ6_9PSEU</name>
<protein>
    <submittedName>
        <fullName evidence="10">Predicted PurR-regulated permease PerM</fullName>
    </submittedName>
</protein>
<proteinExistence type="inferred from homology"/>
<dbReference type="PANTHER" id="PTHR21716">
    <property type="entry name" value="TRANSMEMBRANE PROTEIN"/>
    <property type="match status" value="1"/>
</dbReference>
<dbReference type="RefSeq" id="WP_072482283.1">
    <property type="nucleotide sequence ID" value="NZ_FPJG01000006.1"/>
</dbReference>
<keyword evidence="6 9" id="KW-1133">Transmembrane helix</keyword>
<accession>A0A1K1SPQ6</accession>
<evidence type="ECO:0000313" key="10">
    <source>
        <dbReference type="EMBL" id="SFW86204.1"/>
    </source>
</evidence>
<comment type="similarity">
    <text evidence="2">Belongs to the autoinducer-2 exporter (AI-2E) (TC 2.A.86) family.</text>
</comment>
<feature type="transmembrane region" description="Helical" evidence="9">
    <location>
        <begin position="259"/>
        <end position="280"/>
    </location>
</feature>
<evidence type="ECO:0000256" key="7">
    <source>
        <dbReference type="ARBA" id="ARBA00023136"/>
    </source>
</evidence>
<organism evidence="10 11">
    <name type="scientific">Amycolatopsis australiensis</name>
    <dbReference type="NCBI Taxonomy" id="546364"/>
    <lineage>
        <taxon>Bacteria</taxon>
        <taxon>Bacillati</taxon>
        <taxon>Actinomycetota</taxon>
        <taxon>Actinomycetes</taxon>
        <taxon>Pseudonocardiales</taxon>
        <taxon>Pseudonocardiaceae</taxon>
        <taxon>Amycolatopsis</taxon>
    </lineage>
</organism>
<sequence length="408" mass="42718">MAAQDRPTSARRLAGSGRRRPAQPSSVLPWSLRVAAEAAWRFLVVVLAVGVIGWLCGYLAAVTVPVGIALLLAALFAPLVDRLVRWHVPRGLATVIAIVVGLVVVAGVLTLVITTVVGALPQLQSQVSTSLTDINSWLQRGPLHLTHDQIQRLLDNTMKSIQGDTSQLADRALTTAATVGSTLTEALLALFTLIFFLYGGAQIWHFTLRIVPADIRDRTDVACRRGFASLVSYVRATVAVACVDALCIGIGIWLVGVPLAVPLAALIFIGAFIPIIGAVVTGAVAVLVALVTNGFVAAIIVLAIVIAVMQLESHVLQPLLLGRAVRLHPLAVVVGIAVGVEVAGIAGALLAVPILAVLKSAVGSLLRDPHELPPGDVDALQPIEARPAPDREEEPEEAGDASSEQPRA</sequence>
<dbReference type="AlphaFoldDB" id="A0A1K1SPQ6"/>
<feature type="region of interest" description="Disordered" evidence="8">
    <location>
        <begin position="371"/>
        <end position="408"/>
    </location>
</feature>
<feature type="transmembrane region" description="Helical" evidence="9">
    <location>
        <begin position="92"/>
        <end position="120"/>
    </location>
</feature>
<feature type="transmembrane region" description="Helical" evidence="9">
    <location>
        <begin position="287"/>
        <end position="310"/>
    </location>
</feature>
<dbReference type="Proteomes" id="UP000182740">
    <property type="component" value="Unassembled WGS sequence"/>
</dbReference>
<keyword evidence="3" id="KW-0813">Transport</keyword>
<dbReference type="Pfam" id="PF01594">
    <property type="entry name" value="AI-2E_transport"/>
    <property type="match status" value="1"/>
</dbReference>
<evidence type="ECO:0000256" key="3">
    <source>
        <dbReference type="ARBA" id="ARBA00022448"/>
    </source>
</evidence>
<dbReference type="GO" id="GO:0005886">
    <property type="term" value="C:plasma membrane"/>
    <property type="evidence" value="ECO:0007669"/>
    <property type="project" value="UniProtKB-SubCell"/>
</dbReference>
<feature type="region of interest" description="Disordered" evidence="8">
    <location>
        <begin position="1"/>
        <end position="24"/>
    </location>
</feature>